<evidence type="ECO:0000313" key="1">
    <source>
        <dbReference type="EMBL" id="GAA4695538.1"/>
    </source>
</evidence>
<name>A0ABP8WVZ9_9PSEU</name>
<evidence type="ECO:0000313" key="2">
    <source>
        <dbReference type="Proteomes" id="UP001500325"/>
    </source>
</evidence>
<accession>A0ABP8WVZ9</accession>
<organism evidence="1 2">
    <name type="scientific">Pseudonocardia yuanmonensis</name>
    <dbReference type="NCBI Taxonomy" id="1095914"/>
    <lineage>
        <taxon>Bacteria</taxon>
        <taxon>Bacillati</taxon>
        <taxon>Actinomycetota</taxon>
        <taxon>Actinomycetes</taxon>
        <taxon>Pseudonocardiales</taxon>
        <taxon>Pseudonocardiaceae</taxon>
        <taxon>Pseudonocardia</taxon>
    </lineage>
</organism>
<sequence>MPSAAEAFAIRAAFSLLSPRSRSSSYIFSFLMLEFGMSAVVPPRDVCYAPRAVSFLDGRRWTTRSVTPFVPALGGVPRGTPEEVRRWGWFAE</sequence>
<gene>
    <name evidence="1" type="ORF">GCM10023215_36670</name>
</gene>
<keyword evidence="2" id="KW-1185">Reference proteome</keyword>
<proteinExistence type="predicted"/>
<dbReference type="Proteomes" id="UP001500325">
    <property type="component" value="Unassembled WGS sequence"/>
</dbReference>
<reference evidence="2" key="1">
    <citation type="journal article" date="2019" name="Int. J. Syst. Evol. Microbiol.">
        <title>The Global Catalogue of Microorganisms (GCM) 10K type strain sequencing project: providing services to taxonomists for standard genome sequencing and annotation.</title>
        <authorList>
            <consortium name="The Broad Institute Genomics Platform"/>
            <consortium name="The Broad Institute Genome Sequencing Center for Infectious Disease"/>
            <person name="Wu L."/>
            <person name="Ma J."/>
        </authorList>
    </citation>
    <scope>NUCLEOTIDE SEQUENCE [LARGE SCALE GENOMIC DNA]</scope>
    <source>
        <strain evidence="2">JCM 18055</strain>
    </source>
</reference>
<evidence type="ECO:0008006" key="3">
    <source>
        <dbReference type="Google" id="ProtNLM"/>
    </source>
</evidence>
<protein>
    <recommendedName>
        <fullName evidence="3">Secreted protein</fullName>
    </recommendedName>
</protein>
<comment type="caution">
    <text evidence="1">The sequence shown here is derived from an EMBL/GenBank/DDBJ whole genome shotgun (WGS) entry which is preliminary data.</text>
</comment>
<dbReference type="EMBL" id="BAABIC010000012">
    <property type="protein sequence ID" value="GAA4695538.1"/>
    <property type="molecule type" value="Genomic_DNA"/>
</dbReference>